<gene>
    <name evidence="3" type="ORF">DFH01_26445</name>
</gene>
<sequence>MAPGRRPPVLDMTPEGEFRDAAPKPAGTLDRILARVGGIAVLVALAAGGLVLAAVAIMFAALALPVLIVAAAVGAGSIWWRLRRARKHGQPVHFVVIRR</sequence>
<accession>A0A317F8I2</accession>
<keyword evidence="2" id="KW-1133">Transmembrane helix</keyword>
<evidence type="ECO:0000313" key="4">
    <source>
        <dbReference type="Proteomes" id="UP000245765"/>
    </source>
</evidence>
<keyword evidence="2" id="KW-0812">Transmembrane</keyword>
<feature type="transmembrane region" description="Helical" evidence="2">
    <location>
        <begin position="32"/>
        <end position="51"/>
    </location>
</feature>
<evidence type="ECO:0000256" key="2">
    <source>
        <dbReference type="SAM" id="Phobius"/>
    </source>
</evidence>
<proteinExistence type="predicted"/>
<dbReference type="Proteomes" id="UP000245765">
    <property type="component" value="Unassembled WGS sequence"/>
</dbReference>
<organism evidence="3 4">
    <name type="scientific">Falsiroseomonas bella</name>
    <dbReference type="NCBI Taxonomy" id="2184016"/>
    <lineage>
        <taxon>Bacteria</taxon>
        <taxon>Pseudomonadati</taxon>
        <taxon>Pseudomonadota</taxon>
        <taxon>Alphaproteobacteria</taxon>
        <taxon>Acetobacterales</taxon>
        <taxon>Roseomonadaceae</taxon>
        <taxon>Falsiroseomonas</taxon>
    </lineage>
</organism>
<keyword evidence="4" id="KW-1185">Reference proteome</keyword>
<keyword evidence="2" id="KW-0472">Membrane</keyword>
<dbReference type="OrthoDB" id="7285422at2"/>
<feature type="transmembrane region" description="Helical" evidence="2">
    <location>
        <begin position="57"/>
        <end position="80"/>
    </location>
</feature>
<comment type="caution">
    <text evidence="3">The sequence shown here is derived from an EMBL/GenBank/DDBJ whole genome shotgun (WGS) entry which is preliminary data.</text>
</comment>
<evidence type="ECO:0000313" key="3">
    <source>
        <dbReference type="EMBL" id="PWS34259.1"/>
    </source>
</evidence>
<protein>
    <submittedName>
        <fullName evidence="3">Uncharacterized protein</fullName>
    </submittedName>
</protein>
<reference evidence="4" key="1">
    <citation type="submission" date="2018-05" db="EMBL/GenBank/DDBJ databases">
        <authorList>
            <person name="Du Z."/>
            <person name="Wang X."/>
        </authorList>
    </citation>
    <scope>NUCLEOTIDE SEQUENCE [LARGE SCALE GENOMIC DNA]</scope>
    <source>
        <strain evidence="4">CQN31</strain>
    </source>
</reference>
<feature type="region of interest" description="Disordered" evidence="1">
    <location>
        <begin position="1"/>
        <end position="23"/>
    </location>
</feature>
<name>A0A317F8I2_9PROT</name>
<dbReference type="EMBL" id="QGNA01000008">
    <property type="protein sequence ID" value="PWS34259.1"/>
    <property type="molecule type" value="Genomic_DNA"/>
</dbReference>
<dbReference type="AlphaFoldDB" id="A0A317F8I2"/>
<evidence type="ECO:0000256" key="1">
    <source>
        <dbReference type="SAM" id="MobiDB-lite"/>
    </source>
</evidence>